<dbReference type="Proteomes" id="UP000010366">
    <property type="component" value="Chromosome"/>
</dbReference>
<dbReference type="OrthoDB" id="281270at2"/>
<dbReference type="STRING" id="1173020.Cha6605_1994"/>
<dbReference type="KEGG" id="cmp:Cha6605_1994"/>
<dbReference type="AlphaFoldDB" id="K9UFV9"/>
<dbReference type="RefSeq" id="WP_015159263.1">
    <property type="nucleotide sequence ID" value="NC_019697.1"/>
</dbReference>
<dbReference type="eggNOG" id="ENOG503364E">
    <property type="taxonomic scope" value="Bacteria"/>
</dbReference>
<evidence type="ECO:0000313" key="1">
    <source>
        <dbReference type="EMBL" id="AFY93099.1"/>
    </source>
</evidence>
<evidence type="ECO:0000313" key="2">
    <source>
        <dbReference type="Proteomes" id="UP000010366"/>
    </source>
</evidence>
<organism evidence="1 2">
    <name type="scientific">Chamaesiphon minutus (strain ATCC 27169 / PCC 6605)</name>
    <dbReference type="NCBI Taxonomy" id="1173020"/>
    <lineage>
        <taxon>Bacteria</taxon>
        <taxon>Bacillati</taxon>
        <taxon>Cyanobacteriota</taxon>
        <taxon>Cyanophyceae</taxon>
        <taxon>Gomontiellales</taxon>
        <taxon>Chamaesiphonaceae</taxon>
        <taxon>Chamaesiphon</taxon>
    </lineage>
</organism>
<reference evidence="1 2" key="1">
    <citation type="submission" date="2012-05" db="EMBL/GenBank/DDBJ databases">
        <title>Finished chromosome of genome of Chamaesiphon sp. PCC 6605.</title>
        <authorList>
            <consortium name="US DOE Joint Genome Institute"/>
            <person name="Gugger M."/>
            <person name="Coursin T."/>
            <person name="Rippka R."/>
            <person name="Tandeau De Marsac N."/>
            <person name="Huntemann M."/>
            <person name="Wei C.-L."/>
            <person name="Han J."/>
            <person name="Detter J.C."/>
            <person name="Han C."/>
            <person name="Tapia R."/>
            <person name="Chen A."/>
            <person name="Kyrpides N."/>
            <person name="Mavromatis K."/>
            <person name="Markowitz V."/>
            <person name="Szeto E."/>
            <person name="Ivanova N."/>
            <person name="Pagani I."/>
            <person name="Pati A."/>
            <person name="Goodwin L."/>
            <person name="Nordberg H.P."/>
            <person name="Cantor M.N."/>
            <person name="Hua S.X."/>
            <person name="Woyke T."/>
            <person name="Kerfeld C.A."/>
        </authorList>
    </citation>
    <scope>NUCLEOTIDE SEQUENCE [LARGE SCALE GENOMIC DNA]</scope>
    <source>
        <strain evidence="2">ATCC 27169 / PCC 6605</strain>
    </source>
</reference>
<keyword evidence="2" id="KW-1185">Reference proteome</keyword>
<protein>
    <submittedName>
        <fullName evidence="1">Uncharacterized protein</fullName>
    </submittedName>
</protein>
<proteinExistence type="predicted"/>
<gene>
    <name evidence="1" type="ORF">Cha6605_1994</name>
</gene>
<dbReference type="HOGENOM" id="CLU_165261_0_0_3"/>
<sequence length="107" mass="12279">MNGETDINKLRARYLELINDILPSIARARGFPIISNHCFGRVVLDNLFQGCWYNYLTVGRVAAYKQLDLTQLQQAVNIAQSLVELPTAHVVSLNNQSLQWRREYRSS</sequence>
<dbReference type="EMBL" id="CP003600">
    <property type="protein sequence ID" value="AFY93099.1"/>
    <property type="molecule type" value="Genomic_DNA"/>
</dbReference>
<accession>K9UFV9</accession>
<name>K9UFV9_CHAP6</name>